<dbReference type="Proteomes" id="UP001165042">
    <property type="component" value="Unassembled WGS sequence"/>
</dbReference>
<keyword evidence="3" id="KW-1185">Reference proteome</keyword>
<evidence type="ECO:0008006" key="4">
    <source>
        <dbReference type="Google" id="ProtNLM"/>
    </source>
</evidence>
<feature type="chain" id="PRO_5040821166" description="Secreted protein" evidence="1">
    <location>
        <begin position="24"/>
        <end position="112"/>
    </location>
</feature>
<gene>
    <name evidence="2" type="ORF">Aglo03_50470</name>
</gene>
<name>A0A9W6QNR0_9PSEU</name>
<evidence type="ECO:0000313" key="3">
    <source>
        <dbReference type="Proteomes" id="UP001165042"/>
    </source>
</evidence>
<protein>
    <recommendedName>
        <fullName evidence="4">Secreted protein</fullName>
    </recommendedName>
</protein>
<proteinExistence type="predicted"/>
<evidence type="ECO:0000313" key="2">
    <source>
        <dbReference type="EMBL" id="GLW94231.1"/>
    </source>
</evidence>
<evidence type="ECO:0000256" key="1">
    <source>
        <dbReference type="SAM" id="SignalP"/>
    </source>
</evidence>
<sequence>MKVARVGVLVGVMVLALAGTAGAATGSAGGAGTQAAGGTEAAVVWYPKHVKSTVSDVRVFTSATGQNIYGLWGACTNFYTDRNDGGRYHVLLTGSVDAWVTASSAYVADGHC</sequence>
<keyword evidence="1" id="KW-0732">Signal</keyword>
<dbReference type="AlphaFoldDB" id="A0A9W6QNR0"/>
<accession>A0A9W6QNR0</accession>
<reference evidence="2" key="1">
    <citation type="submission" date="2023-02" db="EMBL/GenBank/DDBJ databases">
        <title>Actinokineospora globicatena NBRC 15670.</title>
        <authorList>
            <person name="Ichikawa N."/>
            <person name="Sato H."/>
            <person name="Tonouchi N."/>
        </authorList>
    </citation>
    <scope>NUCLEOTIDE SEQUENCE</scope>
    <source>
        <strain evidence="2">NBRC 15670</strain>
    </source>
</reference>
<organism evidence="2 3">
    <name type="scientific">Actinokineospora globicatena</name>
    <dbReference type="NCBI Taxonomy" id="103729"/>
    <lineage>
        <taxon>Bacteria</taxon>
        <taxon>Bacillati</taxon>
        <taxon>Actinomycetota</taxon>
        <taxon>Actinomycetes</taxon>
        <taxon>Pseudonocardiales</taxon>
        <taxon>Pseudonocardiaceae</taxon>
        <taxon>Actinokineospora</taxon>
    </lineage>
</organism>
<feature type="signal peptide" evidence="1">
    <location>
        <begin position="1"/>
        <end position="23"/>
    </location>
</feature>
<dbReference type="EMBL" id="BSSD01000008">
    <property type="protein sequence ID" value="GLW94231.1"/>
    <property type="molecule type" value="Genomic_DNA"/>
</dbReference>
<comment type="caution">
    <text evidence="2">The sequence shown here is derived from an EMBL/GenBank/DDBJ whole genome shotgun (WGS) entry which is preliminary data.</text>
</comment>